<evidence type="ECO:0000313" key="1">
    <source>
        <dbReference type="EMBL" id="KZP05223.1"/>
    </source>
</evidence>
<dbReference type="AlphaFoldDB" id="A0A167VP75"/>
<protein>
    <submittedName>
        <fullName evidence="1">Uncharacterized protein</fullName>
    </submittedName>
</protein>
<proteinExistence type="predicted"/>
<evidence type="ECO:0000313" key="2">
    <source>
        <dbReference type="Proteomes" id="UP000076532"/>
    </source>
</evidence>
<accession>A0A167VP75</accession>
<dbReference type="EMBL" id="KV417854">
    <property type="protein sequence ID" value="KZP05223.1"/>
    <property type="molecule type" value="Genomic_DNA"/>
</dbReference>
<gene>
    <name evidence="1" type="ORF">FIBSPDRAFT_877784</name>
</gene>
<organism evidence="1 2">
    <name type="scientific">Athelia psychrophila</name>
    <dbReference type="NCBI Taxonomy" id="1759441"/>
    <lineage>
        <taxon>Eukaryota</taxon>
        <taxon>Fungi</taxon>
        <taxon>Dikarya</taxon>
        <taxon>Basidiomycota</taxon>
        <taxon>Agaricomycotina</taxon>
        <taxon>Agaricomycetes</taxon>
        <taxon>Agaricomycetidae</taxon>
        <taxon>Atheliales</taxon>
        <taxon>Atheliaceae</taxon>
        <taxon>Athelia</taxon>
    </lineage>
</organism>
<name>A0A167VP75_9AGAM</name>
<dbReference type="Proteomes" id="UP000076532">
    <property type="component" value="Unassembled WGS sequence"/>
</dbReference>
<keyword evidence="2" id="KW-1185">Reference proteome</keyword>
<sequence length="56" mass="6422">MKVEPAIPHLRRPIYAFVRAIYTDRHAVPPKLRALPRATMALAQSRRTPSHKGTIY</sequence>
<reference evidence="1 2" key="1">
    <citation type="journal article" date="2016" name="Mol. Biol. Evol.">
        <title>Comparative Genomics of Early-Diverging Mushroom-Forming Fungi Provides Insights into the Origins of Lignocellulose Decay Capabilities.</title>
        <authorList>
            <person name="Nagy L.G."/>
            <person name="Riley R."/>
            <person name="Tritt A."/>
            <person name="Adam C."/>
            <person name="Daum C."/>
            <person name="Floudas D."/>
            <person name="Sun H."/>
            <person name="Yadav J.S."/>
            <person name="Pangilinan J."/>
            <person name="Larsson K.H."/>
            <person name="Matsuura K."/>
            <person name="Barry K."/>
            <person name="Labutti K."/>
            <person name="Kuo R."/>
            <person name="Ohm R.A."/>
            <person name="Bhattacharya S.S."/>
            <person name="Shirouzu T."/>
            <person name="Yoshinaga Y."/>
            <person name="Martin F.M."/>
            <person name="Grigoriev I.V."/>
            <person name="Hibbett D.S."/>
        </authorList>
    </citation>
    <scope>NUCLEOTIDE SEQUENCE [LARGE SCALE GENOMIC DNA]</scope>
    <source>
        <strain evidence="1 2">CBS 109695</strain>
    </source>
</reference>